<gene>
    <name evidence="2" type="ORF">BLNAU_10793</name>
</gene>
<feature type="compositionally biased region" description="Polar residues" evidence="1">
    <location>
        <begin position="248"/>
        <end position="259"/>
    </location>
</feature>
<evidence type="ECO:0000256" key="1">
    <source>
        <dbReference type="SAM" id="MobiDB-lite"/>
    </source>
</evidence>
<feature type="compositionally biased region" description="Low complexity" evidence="1">
    <location>
        <begin position="280"/>
        <end position="295"/>
    </location>
</feature>
<dbReference type="EMBL" id="JARBJD010000080">
    <property type="protein sequence ID" value="KAK2954294.1"/>
    <property type="molecule type" value="Genomic_DNA"/>
</dbReference>
<accession>A0ABQ9XSK3</accession>
<sequence length="326" mass="36324">MPTGADDDDDDAETEPERVQSTTAIPPFRDGHSSPEARFSNQLLESTIRALAIPVEISSVRHPDNELRQSTNRQREITIVDEQRDGEQRVMCSAFPVNVEGDEERHVPLFSNTQSTTESNSWQVQTEIKLRLVGEDDDGAEAIVRTVVMNEELESENEEEGERDEKWIRASEVVVFSTRSSQTETSSPSCLSSPPNSGKLRTTFRIKTLFTSISPPDTHPTPIPTTPLPPTDDDDTISTDEITKRPFPNTTKVPTTSPLEVQAKERTKSQSPTNPPPIVTIPILSSRPSFPSLSPNTELSQIRRERFPLADWINSCSDPTHILSPK</sequence>
<feature type="compositionally biased region" description="Acidic residues" evidence="1">
    <location>
        <begin position="1"/>
        <end position="14"/>
    </location>
</feature>
<comment type="caution">
    <text evidence="2">The sequence shown here is derived from an EMBL/GenBank/DDBJ whole genome shotgun (WGS) entry which is preliminary data.</text>
</comment>
<organism evidence="2 3">
    <name type="scientific">Blattamonas nauphoetae</name>
    <dbReference type="NCBI Taxonomy" id="2049346"/>
    <lineage>
        <taxon>Eukaryota</taxon>
        <taxon>Metamonada</taxon>
        <taxon>Preaxostyla</taxon>
        <taxon>Oxymonadida</taxon>
        <taxon>Blattamonas</taxon>
    </lineage>
</organism>
<evidence type="ECO:0000313" key="2">
    <source>
        <dbReference type="EMBL" id="KAK2954294.1"/>
    </source>
</evidence>
<protein>
    <submittedName>
        <fullName evidence="2">Uncharacterized protein</fullName>
    </submittedName>
</protein>
<feature type="region of interest" description="Disordered" evidence="1">
    <location>
        <begin position="1"/>
        <end position="40"/>
    </location>
</feature>
<feature type="compositionally biased region" description="Pro residues" evidence="1">
    <location>
        <begin position="217"/>
        <end position="230"/>
    </location>
</feature>
<proteinExistence type="predicted"/>
<dbReference type="Proteomes" id="UP001281761">
    <property type="component" value="Unassembled WGS sequence"/>
</dbReference>
<reference evidence="2 3" key="1">
    <citation type="journal article" date="2022" name="bioRxiv">
        <title>Genomics of Preaxostyla Flagellates Illuminates Evolutionary Transitions and the Path Towards Mitochondrial Loss.</title>
        <authorList>
            <person name="Novak L.V.F."/>
            <person name="Treitli S.C."/>
            <person name="Pyrih J."/>
            <person name="Halakuc P."/>
            <person name="Pipaliya S.V."/>
            <person name="Vacek V."/>
            <person name="Brzon O."/>
            <person name="Soukal P."/>
            <person name="Eme L."/>
            <person name="Dacks J.B."/>
            <person name="Karnkowska A."/>
            <person name="Elias M."/>
            <person name="Hampl V."/>
        </authorList>
    </citation>
    <scope>NUCLEOTIDE SEQUENCE [LARGE SCALE GENOMIC DNA]</scope>
    <source>
        <strain evidence="2">NAU3</strain>
        <tissue evidence="2">Gut</tissue>
    </source>
</reference>
<feature type="region of interest" description="Disordered" evidence="1">
    <location>
        <begin position="211"/>
        <end position="297"/>
    </location>
</feature>
<feature type="compositionally biased region" description="Low complexity" evidence="1">
    <location>
        <begin position="178"/>
        <end position="197"/>
    </location>
</feature>
<keyword evidence="3" id="KW-1185">Reference proteome</keyword>
<name>A0ABQ9XSK3_9EUKA</name>
<evidence type="ECO:0000313" key="3">
    <source>
        <dbReference type="Proteomes" id="UP001281761"/>
    </source>
</evidence>
<feature type="region of interest" description="Disordered" evidence="1">
    <location>
        <begin position="178"/>
        <end position="199"/>
    </location>
</feature>